<organism evidence="2 3">
    <name type="scientific">Kitasatospora kifunensis</name>
    <name type="common">Streptomyces kifunensis</name>
    <dbReference type="NCBI Taxonomy" id="58351"/>
    <lineage>
        <taxon>Bacteria</taxon>
        <taxon>Bacillati</taxon>
        <taxon>Actinomycetota</taxon>
        <taxon>Actinomycetes</taxon>
        <taxon>Kitasatosporales</taxon>
        <taxon>Streptomycetaceae</taxon>
        <taxon>Kitasatospora</taxon>
    </lineage>
</organism>
<name>A0A7W7RB85_KITKI</name>
<evidence type="ECO:0000256" key="1">
    <source>
        <dbReference type="SAM" id="Phobius"/>
    </source>
</evidence>
<reference evidence="2 3" key="1">
    <citation type="submission" date="2020-08" db="EMBL/GenBank/DDBJ databases">
        <title>Sequencing the genomes of 1000 actinobacteria strains.</title>
        <authorList>
            <person name="Klenk H.-P."/>
        </authorList>
    </citation>
    <scope>NUCLEOTIDE SEQUENCE [LARGE SCALE GENOMIC DNA]</scope>
    <source>
        <strain evidence="2 3">DSM 41654</strain>
    </source>
</reference>
<protein>
    <submittedName>
        <fullName evidence="2">Uncharacterized protein</fullName>
    </submittedName>
</protein>
<comment type="caution">
    <text evidence="2">The sequence shown here is derived from an EMBL/GenBank/DDBJ whole genome shotgun (WGS) entry which is preliminary data.</text>
</comment>
<dbReference type="EMBL" id="JACHJV010000003">
    <property type="protein sequence ID" value="MBB4928744.1"/>
    <property type="molecule type" value="Genomic_DNA"/>
</dbReference>
<sequence length="49" mass="5410">MAARSSPWTPAADQRERADIGESVVITAILLRIGSVLTACRRRCDIARR</sequence>
<gene>
    <name evidence="2" type="ORF">FHR34_007841</name>
</gene>
<dbReference type="Proteomes" id="UP000540506">
    <property type="component" value="Unassembled WGS sequence"/>
</dbReference>
<keyword evidence="3" id="KW-1185">Reference proteome</keyword>
<feature type="transmembrane region" description="Helical" evidence="1">
    <location>
        <begin position="20"/>
        <end position="40"/>
    </location>
</feature>
<evidence type="ECO:0000313" key="2">
    <source>
        <dbReference type="EMBL" id="MBB4928744.1"/>
    </source>
</evidence>
<keyword evidence="1" id="KW-0812">Transmembrane</keyword>
<dbReference type="RefSeq" id="WP_184946302.1">
    <property type="nucleotide sequence ID" value="NZ_JACHJV010000003.1"/>
</dbReference>
<evidence type="ECO:0000313" key="3">
    <source>
        <dbReference type="Proteomes" id="UP000540506"/>
    </source>
</evidence>
<accession>A0A7W7RB85</accession>
<proteinExistence type="predicted"/>
<keyword evidence="1" id="KW-1133">Transmembrane helix</keyword>
<keyword evidence="1" id="KW-0472">Membrane</keyword>
<dbReference type="AlphaFoldDB" id="A0A7W7RB85"/>